<dbReference type="Pfam" id="PF00266">
    <property type="entry name" value="Aminotran_5"/>
    <property type="match status" value="1"/>
</dbReference>
<gene>
    <name evidence="3" type="ORF">K7432_005191</name>
</gene>
<sequence>MEDELKSLHNHPLGEAARKLYSLEPGYINLNNGSFGTVPLYVEKARRSWLERGEKNPDKWLRLDYVQEYDRVRNEVADYVGADKENLVFVPNATAGICSVIRSLRFTPGEKVVYFSTTYDAVQQLLFYLQETQGLSLIEAPVDFPFKDEEFLFAMEELLDREHDVKLLIVDAISSLPGVIFPFQQLVRICKSKGILVLVDAAHAYGQIPLKLEELDADYFVTNIHKWGQCSRPCALLHVAEKHQADIHPTSISHGYATRKFYDDFLWTGTNDYSQIMSVTAALQFRKAIGEERILTYIHELARQGGQLVAEILGTEVIGDEHQTGAMVNIRLPLSDQHGDKYIRHLVVTLLENYNIAITVYQYRNIWYTRLSAQIYNYLDEFETVGHLAKALIEGKNPPPL</sequence>
<dbReference type="SUPFAM" id="SSF53383">
    <property type="entry name" value="PLP-dependent transferases"/>
    <property type="match status" value="1"/>
</dbReference>
<evidence type="ECO:0000256" key="1">
    <source>
        <dbReference type="ARBA" id="ARBA00022898"/>
    </source>
</evidence>
<accession>A0ABR2WX19</accession>
<dbReference type="InterPro" id="IPR015421">
    <property type="entry name" value="PyrdxlP-dep_Trfase_major"/>
</dbReference>
<feature type="domain" description="Aminotransferase class V" evidence="2">
    <location>
        <begin position="65"/>
        <end position="359"/>
    </location>
</feature>
<evidence type="ECO:0000313" key="3">
    <source>
        <dbReference type="EMBL" id="KAK9766022.1"/>
    </source>
</evidence>
<reference evidence="3 4" key="1">
    <citation type="submission" date="2023-04" db="EMBL/GenBank/DDBJ databases">
        <title>Genome of Basidiobolus ranarum AG-B5.</title>
        <authorList>
            <person name="Stajich J.E."/>
            <person name="Carter-House D."/>
            <person name="Gryganskyi A."/>
        </authorList>
    </citation>
    <scope>NUCLEOTIDE SEQUENCE [LARGE SCALE GENOMIC DNA]</scope>
    <source>
        <strain evidence="3 4">AG-B5</strain>
    </source>
</reference>
<dbReference type="InterPro" id="IPR015424">
    <property type="entry name" value="PyrdxlP-dep_Trfase"/>
</dbReference>
<dbReference type="EMBL" id="JASJQH010000198">
    <property type="protein sequence ID" value="KAK9766022.1"/>
    <property type="molecule type" value="Genomic_DNA"/>
</dbReference>
<dbReference type="PANTHER" id="PTHR43092">
    <property type="entry name" value="L-CYSTEINE DESULFHYDRASE"/>
    <property type="match status" value="1"/>
</dbReference>
<name>A0ABR2WX19_9FUNG</name>
<comment type="caution">
    <text evidence="3">The sequence shown here is derived from an EMBL/GenBank/DDBJ whole genome shotgun (WGS) entry which is preliminary data.</text>
</comment>
<keyword evidence="1" id="KW-0663">Pyridoxal phosphate</keyword>
<dbReference type="Proteomes" id="UP001479436">
    <property type="component" value="Unassembled WGS sequence"/>
</dbReference>
<dbReference type="InterPro" id="IPR000192">
    <property type="entry name" value="Aminotrans_V_dom"/>
</dbReference>
<dbReference type="Gene3D" id="3.40.640.10">
    <property type="entry name" value="Type I PLP-dependent aspartate aminotransferase-like (Major domain)"/>
    <property type="match status" value="1"/>
</dbReference>
<evidence type="ECO:0000313" key="4">
    <source>
        <dbReference type="Proteomes" id="UP001479436"/>
    </source>
</evidence>
<dbReference type="PANTHER" id="PTHR43092:SF2">
    <property type="entry name" value="HERCYNYLCYSTEINE SULFOXIDE LYASE"/>
    <property type="match status" value="1"/>
</dbReference>
<evidence type="ECO:0000259" key="2">
    <source>
        <dbReference type="Pfam" id="PF00266"/>
    </source>
</evidence>
<dbReference type="Gene3D" id="3.90.1150.10">
    <property type="entry name" value="Aspartate Aminotransferase, domain 1"/>
    <property type="match status" value="1"/>
</dbReference>
<organism evidence="3 4">
    <name type="scientific">Basidiobolus ranarum</name>
    <dbReference type="NCBI Taxonomy" id="34480"/>
    <lineage>
        <taxon>Eukaryota</taxon>
        <taxon>Fungi</taxon>
        <taxon>Fungi incertae sedis</taxon>
        <taxon>Zoopagomycota</taxon>
        <taxon>Entomophthoromycotina</taxon>
        <taxon>Basidiobolomycetes</taxon>
        <taxon>Basidiobolales</taxon>
        <taxon>Basidiobolaceae</taxon>
        <taxon>Basidiobolus</taxon>
    </lineage>
</organism>
<keyword evidence="4" id="KW-1185">Reference proteome</keyword>
<protein>
    <recommendedName>
        <fullName evidence="2">Aminotransferase class V domain-containing protein</fullName>
    </recommendedName>
</protein>
<dbReference type="InterPro" id="IPR015422">
    <property type="entry name" value="PyrdxlP-dep_Trfase_small"/>
</dbReference>
<proteinExistence type="predicted"/>